<dbReference type="Gene3D" id="1.10.3430.10">
    <property type="entry name" value="Ammonium transporter AmtB like domains"/>
    <property type="match status" value="1"/>
</dbReference>
<evidence type="ECO:0000256" key="8">
    <source>
        <dbReference type="ARBA" id="ARBA00050025"/>
    </source>
</evidence>
<evidence type="ECO:0000256" key="7">
    <source>
        <dbReference type="ARBA" id="ARBA00023177"/>
    </source>
</evidence>
<dbReference type="AlphaFoldDB" id="A0A8B2Z127"/>
<evidence type="ECO:0000256" key="2">
    <source>
        <dbReference type="ARBA" id="ARBA00005887"/>
    </source>
</evidence>
<feature type="transmembrane region" description="Helical" evidence="9">
    <location>
        <begin position="256"/>
        <end position="273"/>
    </location>
</feature>
<dbReference type="InterPro" id="IPR024041">
    <property type="entry name" value="NH4_transpt_AmtB-like_dom"/>
</dbReference>
<feature type="transmembrane region" description="Helical" evidence="9">
    <location>
        <begin position="312"/>
        <end position="333"/>
    </location>
</feature>
<sequence length="409" mass="43640">MHISTGDTTFMMLCTAMVCLMTPGLAFFYGGLSRSKNVLLIMMESFISMGIVTLIWIFGGFGLAFGRDVHGIIGMPTDYFALHNVSLVPNAVHAASIPFALFFLFQLMFCVITVPLITGAFAQRLNVKGYVLMLVFWTILVYLPVCHWVWGNGFLAKMGFVDFAGGTVIHTTAGFAALASIAVLGKRQLKERSMKPSNLMAAAIGTGLLWFGWFGFNSGGALKAGLLATTAFMNTIVGLASGMVVWLIYAKVVHGRVSFVDVLTGSVAGLATITPCAGYIKPTMAIVVGIVAGIVCNVAVSIQEKLGWDDALGVWGVHGMGGFTGTILIGILASKTINGVAAGWHQFMVQVGGVILVAVYAFVITWIIVKVLAMITDIKPTKEQVKEGLDKVLLDEATYDLNSLKGGEK</sequence>
<dbReference type="PANTHER" id="PTHR43029:SF10">
    <property type="entry name" value="AMMONIUM TRANSPORTER MEP2"/>
    <property type="match status" value="1"/>
</dbReference>
<evidence type="ECO:0000256" key="1">
    <source>
        <dbReference type="ARBA" id="ARBA00004141"/>
    </source>
</evidence>
<dbReference type="RefSeq" id="WP_117644080.1">
    <property type="nucleotide sequence ID" value="NZ_QSQR01000012.1"/>
</dbReference>
<dbReference type="SUPFAM" id="SSF111352">
    <property type="entry name" value="Ammonium transporter"/>
    <property type="match status" value="1"/>
</dbReference>
<dbReference type="PANTHER" id="PTHR43029">
    <property type="entry name" value="AMMONIUM TRANSPORTER MEP2"/>
    <property type="match status" value="1"/>
</dbReference>
<dbReference type="EMBL" id="QSQR01000012">
    <property type="protein sequence ID" value="RGK44428.1"/>
    <property type="molecule type" value="Genomic_DNA"/>
</dbReference>
<evidence type="ECO:0000256" key="6">
    <source>
        <dbReference type="ARBA" id="ARBA00023136"/>
    </source>
</evidence>
<feature type="transmembrane region" description="Helical" evidence="9">
    <location>
        <begin position="197"/>
        <end position="216"/>
    </location>
</feature>
<keyword evidence="3 9" id="KW-0813">Transport</keyword>
<evidence type="ECO:0000313" key="12">
    <source>
        <dbReference type="Proteomes" id="UP000260790"/>
    </source>
</evidence>
<keyword evidence="6 9" id="KW-0472">Membrane</keyword>
<gene>
    <name evidence="11" type="ORF">DXD09_10205</name>
</gene>
<evidence type="ECO:0000256" key="9">
    <source>
        <dbReference type="RuleBase" id="RU362002"/>
    </source>
</evidence>
<proteinExistence type="inferred from homology"/>
<dbReference type="InterPro" id="IPR018047">
    <property type="entry name" value="Ammonium_transpt_CS"/>
</dbReference>
<dbReference type="GO" id="GO:0008519">
    <property type="term" value="F:ammonium channel activity"/>
    <property type="evidence" value="ECO:0007669"/>
    <property type="project" value="InterPro"/>
</dbReference>
<keyword evidence="5 9" id="KW-1133">Transmembrane helix</keyword>
<dbReference type="Proteomes" id="UP000260790">
    <property type="component" value="Unassembled WGS sequence"/>
</dbReference>
<feature type="transmembrane region" description="Helical" evidence="9">
    <location>
        <begin position="130"/>
        <end position="151"/>
    </location>
</feature>
<name>A0A8B2Z127_9LACO</name>
<organism evidence="11 12">
    <name type="scientific">Ligilactobacillus ruminis</name>
    <dbReference type="NCBI Taxonomy" id="1623"/>
    <lineage>
        <taxon>Bacteria</taxon>
        <taxon>Bacillati</taxon>
        <taxon>Bacillota</taxon>
        <taxon>Bacilli</taxon>
        <taxon>Lactobacillales</taxon>
        <taxon>Lactobacillaceae</taxon>
        <taxon>Ligilactobacillus</taxon>
    </lineage>
</organism>
<reference evidence="11 12" key="1">
    <citation type="submission" date="2018-08" db="EMBL/GenBank/DDBJ databases">
        <title>A genome reference for cultivated species of the human gut microbiota.</title>
        <authorList>
            <person name="Zou Y."/>
            <person name="Xue W."/>
            <person name="Luo G."/>
        </authorList>
    </citation>
    <scope>NUCLEOTIDE SEQUENCE [LARGE SCALE GENOMIC DNA]</scope>
    <source>
        <strain evidence="11 12">TF10-9AT</strain>
    </source>
</reference>
<comment type="similarity">
    <text evidence="2 9">Belongs to the ammonia transporter channel (TC 1.A.11.2) family.</text>
</comment>
<dbReference type="PROSITE" id="PS01219">
    <property type="entry name" value="AMMONIUM_TRANSP"/>
    <property type="match status" value="1"/>
</dbReference>
<dbReference type="InterPro" id="IPR001905">
    <property type="entry name" value="Ammonium_transpt"/>
</dbReference>
<feature type="domain" description="Ammonium transporter AmtB-like" evidence="10">
    <location>
        <begin position="10"/>
        <end position="399"/>
    </location>
</feature>
<evidence type="ECO:0000313" key="11">
    <source>
        <dbReference type="EMBL" id="RGK44428.1"/>
    </source>
</evidence>
<evidence type="ECO:0000256" key="3">
    <source>
        <dbReference type="ARBA" id="ARBA00022448"/>
    </source>
</evidence>
<dbReference type="GO" id="GO:0005886">
    <property type="term" value="C:plasma membrane"/>
    <property type="evidence" value="ECO:0007669"/>
    <property type="project" value="UniProtKB-SubCell"/>
</dbReference>
<accession>A0A8B2Z127</accession>
<feature type="transmembrane region" description="Helical" evidence="9">
    <location>
        <begin position="97"/>
        <end position="118"/>
    </location>
</feature>
<dbReference type="NCBIfam" id="TIGR00836">
    <property type="entry name" value="amt"/>
    <property type="match status" value="1"/>
</dbReference>
<comment type="subcellular location">
    <subcellularLocation>
        <location evidence="9">Cell membrane</location>
        <topology evidence="9">Multi-pass membrane protein</topology>
    </subcellularLocation>
    <subcellularLocation>
        <location evidence="1">Membrane</location>
        <topology evidence="1">Multi-pass membrane protein</topology>
    </subcellularLocation>
</comment>
<feature type="transmembrane region" description="Helical" evidence="9">
    <location>
        <begin position="39"/>
        <end position="59"/>
    </location>
</feature>
<evidence type="ECO:0000259" key="10">
    <source>
        <dbReference type="Pfam" id="PF00909"/>
    </source>
</evidence>
<evidence type="ECO:0000256" key="4">
    <source>
        <dbReference type="ARBA" id="ARBA00022692"/>
    </source>
</evidence>
<dbReference type="Pfam" id="PF00909">
    <property type="entry name" value="Ammonium_transp"/>
    <property type="match status" value="1"/>
</dbReference>
<evidence type="ECO:0000256" key="5">
    <source>
        <dbReference type="ARBA" id="ARBA00022989"/>
    </source>
</evidence>
<keyword evidence="4 9" id="KW-0812">Transmembrane</keyword>
<feature type="transmembrane region" description="Helical" evidence="9">
    <location>
        <begin position="12"/>
        <end position="32"/>
    </location>
</feature>
<feature type="transmembrane region" description="Helical" evidence="9">
    <location>
        <begin position="228"/>
        <end position="249"/>
    </location>
</feature>
<feature type="transmembrane region" description="Helical" evidence="9">
    <location>
        <begin position="163"/>
        <end position="185"/>
    </location>
</feature>
<feature type="transmembrane region" description="Helical" evidence="9">
    <location>
        <begin position="279"/>
        <end position="300"/>
    </location>
</feature>
<comment type="caution">
    <text evidence="11">The sequence shown here is derived from an EMBL/GenBank/DDBJ whole genome shotgun (WGS) entry which is preliminary data.</text>
</comment>
<protein>
    <recommendedName>
        <fullName evidence="8 9">Ammonium transporter</fullName>
    </recommendedName>
</protein>
<keyword evidence="7 9" id="KW-0924">Ammonia transport</keyword>
<feature type="transmembrane region" description="Helical" evidence="9">
    <location>
        <begin position="353"/>
        <end position="373"/>
    </location>
</feature>
<dbReference type="InterPro" id="IPR029020">
    <property type="entry name" value="Ammonium/urea_transptr"/>
</dbReference>